<evidence type="ECO:0000256" key="1">
    <source>
        <dbReference type="SAM" id="MobiDB-lite"/>
    </source>
</evidence>
<feature type="compositionally biased region" description="Polar residues" evidence="1">
    <location>
        <begin position="208"/>
        <end position="219"/>
    </location>
</feature>
<feature type="region of interest" description="Disordered" evidence="1">
    <location>
        <begin position="194"/>
        <end position="219"/>
    </location>
</feature>
<evidence type="ECO:0000313" key="2">
    <source>
        <dbReference type="EMBL" id="PKI61984.1"/>
    </source>
</evidence>
<reference evidence="2 3" key="1">
    <citation type="submission" date="2017-11" db="EMBL/GenBank/DDBJ databases">
        <title>De-novo sequencing of pomegranate (Punica granatum L.) genome.</title>
        <authorList>
            <person name="Akparov Z."/>
            <person name="Amiraslanov A."/>
            <person name="Hajiyeva S."/>
            <person name="Abbasov M."/>
            <person name="Kaur K."/>
            <person name="Hamwieh A."/>
            <person name="Solovyev V."/>
            <person name="Salamov A."/>
            <person name="Braich B."/>
            <person name="Kosarev P."/>
            <person name="Mahmoud A."/>
            <person name="Hajiyev E."/>
            <person name="Babayeva S."/>
            <person name="Izzatullayeva V."/>
            <person name="Mammadov A."/>
            <person name="Mammadov A."/>
            <person name="Sharifova S."/>
            <person name="Ojaghi J."/>
            <person name="Eynullazada K."/>
            <person name="Bayramov B."/>
            <person name="Abdulazimova A."/>
            <person name="Shahmuradov I."/>
        </authorList>
    </citation>
    <scope>NUCLEOTIDE SEQUENCE [LARGE SCALE GENOMIC DNA]</scope>
    <source>
        <strain evidence="3">cv. AG2017</strain>
        <tissue evidence="2">Leaf</tissue>
    </source>
</reference>
<keyword evidence="3" id="KW-1185">Reference proteome</keyword>
<proteinExistence type="predicted"/>
<feature type="compositionally biased region" description="Basic and acidic residues" evidence="1">
    <location>
        <begin position="19"/>
        <end position="32"/>
    </location>
</feature>
<feature type="region of interest" description="Disordered" evidence="1">
    <location>
        <begin position="1"/>
        <end position="32"/>
    </location>
</feature>
<gene>
    <name evidence="2" type="ORF">CRG98_017616</name>
</gene>
<sequence length="242" mass="26311">MSGSQESRLPADQTHPHPRGREPTKQLYRDAHGTPKGISSLIDSCLPHAAGRVLEPPEVVGGCTTLSKPTMFKGGRTIEGLSWPLGSIPTFKFLFKSILAPRVHPGFQISVQVYPGPSGPSWLLNFCSALSWPLGSIPALNSLFRAGSQRGASCQHPILAHRLPNTRIPNQSPGYYSSLGNRRRTCGHRVMNDRRRAGSIRKAKESSQKNLQAKNPENSGAGTVALFITESLKHRKVPNLGL</sequence>
<name>A0A2I0K090_PUNGR</name>
<dbReference type="AlphaFoldDB" id="A0A2I0K090"/>
<organism evidence="2 3">
    <name type="scientific">Punica granatum</name>
    <name type="common">Pomegranate</name>
    <dbReference type="NCBI Taxonomy" id="22663"/>
    <lineage>
        <taxon>Eukaryota</taxon>
        <taxon>Viridiplantae</taxon>
        <taxon>Streptophyta</taxon>
        <taxon>Embryophyta</taxon>
        <taxon>Tracheophyta</taxon>
        <taxon>Spermatophyta</taxon>
        <taxon>Magnoliopsida</taxon>
        <taxon>eudicotyledons</taxon>
        <taxon>Gunneridae</taxon>
        <taxon>Pentapetalae</taxon>
        <taxon>rosids</taxon>
        <taxon>malvids</taxon>
        <taxon>Myrtales</taxon>
        <taxon>Lythraceae</taxon>
        <taxon>Punica</taxon>
    </lineage>
</organism>
<accession>A0A2I0K090</accession>
<comment type="caution">
    <text evidence="2">The sequence shown here is derived from an EMBL/GenBank/DDBJ whole genome shotgun (WGS) entry which is preliminary data.</text>
</comment>
<dbReference type="EMBL" id="PGOL01000992">
    <property type="protein sequence ID" value="PKI61984.1"/>
    <property type="molecule type" value="Genomic_DNA"/>
</dbReference>
<dbReference type="Proteomes" id="UP000233551">
    <property type="component" value="Unassembled WGS sequence"/>
</dbReference>
<evidence type="ECO:0000313" key="3">
    <source>
        <dbReference type="Proteomes" id="UP000233551"/>
    </source>
</evidence>
<protein>
    <submittedName>
        <fullName evidence="2">Uncharacterized protein</fullName>
    </submittedName>
</protein>
<feature type="compositionally biased region" description="Basic and acidic residues" evidence="1">
    <location>
        <begin position="194"/>
        <end position="207"/>
    </location>
</feature>